<dbReference type="InterPro" id="IPR013763">
    <property type="entry name" value="Cyclin-like_dom"/>
</dbReference>
<dbReference type="FunFam" id="1.10.472.10:FF:000010">
    <property type="entry name" value="G1/S-specific cyclin Cln1"/>
    <property type="match status" value="1"/>
</dbReference>
<reference evidence="6" key="1">
    <citation type="submission" date="2018-09" db="EMBL/GenBank/DDBJ databases">
        <title>whole genome sequence of T. equiperdum IVM-t1 strain.</title>
        <authorList>
            <person name="Suganuma K."/>
        </authorList>
    </citation>
    <scope>NUCLEOTIDE SEQUENCE [LARGE SCALE GENOMIC DNA]</scope>
    <source>
        <strain evidence="6">IVM-t1</strain>
    </source>
</reference>
<organism evidence="6">
    <name type="scientific">Trypanosoma brucei equiperdum</name>
    <dbReference type="NCBI Taxonomy" id="630700"/>
    <lineage>
        <taxon>Eukaryota</taxon>
        <taxon>Discoba</taxon>
        <taxon>Euglenozoa</taxon>
        <taxon>Kinetoplastea</taxon>
        <taxon>Metakinetoplastina</taxon>
        <taxon>Trypanosomatida</taxon>
        <taxon>Trypanosomatidae</taxon>
        <taxon>Trypanosoma</taxon>
    </lineage>
</organism>
<sequence>MSHSPHTFWICVYVWEEKLGVTVVSSEHLTFISRAVTMNIRTTVTLNSIPGPFGDPSSIDYKSHPGEGDTVSHVAIFEMMKKKEMTPLDDIKKLKKSVYSYRNRKIITNWLRDVCVALNLKGTTLCLAIQLTDAFISGSLQTLPIEKCQLAAATCLWDAAKFEEMDNSLPSLKKIVRVCDDAYSSEQILEMEETILCFFKWRLPHTTVINHLYLQLHMLGSEDLVSCGSVVKREPGEIVILNILVVEEDVHKWKRLEATEDCIITSIVPQLCAIAGIPASNNIEVFQVFGENVLVTRRTPLDTPLRSLYVDSKRESRLCLSNGGVNFVFVERGTLVVPRNINKRFLNQCQVLVQEVVLHVEFIQLPSHVTALGVLMLSMCILATNMVEGKSAINYIQGKLGISSSRCLAAARLLCVKYKETIEEYRKSVKLPQLPEDIMERLDMCLATRNS</sequence>
<dbReference type="InterPro" id="IPR039361">
    <property type="entry name" value="Cyclin"/>
</dbReference>
<evidence type="ECO:0000313" key="6">
    <source>
        <dbReference type="EMBL" id="RHW71971.1"/>
    </source>
</evidence>
<keyword evidence="1" id="KW-0132">Cell division</keyword>
<dbReference type="GO" id="GO:0051726">
    <property type="term" value="P:regulation of cell cycle"/>
    <property type="evidence" value="ECO:0007669"/>
    <property type="project" value="UniProtKB-ARBA"/>
</dbReference>
<evidence type="ECO:0000259" key="5">
    <source>
        <dbReference type="SMART" id="SM00385"/>
    </source>
</evidence>
<evidence type="ECO:0000256" key="3">
    <source>
        <dbReference type="ARBA" id="ARBA00023306"/>
    </source>
</evidence>
<dbReference type="Proteomes" id="UP000266743">
    <property type="component" value="Chromosome 6"/>
</dbReference>
<feature type="domain" description="Cyclin-like" evidence="5">
    <location>
        <begin position="109"/>
        <end position="197"/>
    </location>
</feature>
<dbReference type="EMBL" id="QSBY01000006">
    <property type="protein sequence ID" value="RHW71971.1"/>
    <property type="molecule type" value="Genomic_DNA"/>
</dbReference>
<dbReference type="InterPro" id="IPR006671">
    <property type="entry name" value="Cyclin_N"/>
</dbReference>
<accession>A0A3L6L8T5</accession>
<dbReference type="GO" id="GO:0019887">
    <property type="term" value="F:protein kinase regulator activity"/>
    <property type="evidence" value="ECO:0007669"/>
    <property type="project" value="UniProtKB-ARBA"/>
</dbReference>
<comment type="caution">
    <text evidence="6">The sequence shown here is derived from an EMBL/GenBank/DDBJ whole genome shotgun (WGS) entry which is preliminary data.</text>
</comment>
<evidence type="ECO:0000256" key="4">
    <source>
        <dbReference type="RuleBase" id="RU000383"/>
    </source>
</evidence>
<dbReference type="Pfam" id="PF00134">
    <property type="entry name" value="Cyclin_N"/>
    <property type="match status" value="1"/>
</dbReference>
<dbReference type="AlphaFoldDB" id="A0A3L6L8T5"/>
<evidence type="ECO:0000256" key="1">
    <source>
        <dbReference type="ARBA" id="ARBA00022618"/>
    </source>
</evidence>
<evidence type="ECO:0000256" key="2">
    <source>
        <dbReference type="ARBA" id="ARBA00023127"/>
    </source>
</evidence>
<protein>
    <submittedName>
        <fullName evidence="6">Cyclin 3</fullName>
    </submittedName>
</protein>
<comment type="similarity">
    <text evidence="4">Belongs to the cyclin family.</text>
</comment>
<proteinExistence type="inferred from homology"/>
<keyword evidence="2 4" id="KW-0195">Cyclin</keyword>
<dbReference type="GO" id="GO:0051301">
    <property type="term" value="P:cell division"/>
    <property type="evidence" value="ECO:0007669"/>
    <property type="project" value="UniProtKB-KW"/>
</dbReference>
<dbReference type="SUPFAM" id="SSF47954">
    <property type="entry name" value="Cyclin-like"/>
    <property type="match status" value="1"/>
</dbReference>
<dbReference type="PANTHER" id="PTHR10177">
    <property type="entry name" value="CYCLINS"/>
    <property type="match status" value="1"/>
</dbReference>
<dbReference type="SMART" id="SM00385">
    <property type="entry name" value="CYCLIN"/>
    <property type="match status" value="1"/>
</dbReference>
<name>A0A3L6L8T5_9TRYP</name>
<dbReference type="Gene3D" id="1.10.472.10">
    <property type="entry name" value="Cyclin-like"/>
    <property type="match status" value="1"/>
</dbReference>
<dbReference type="InterPro" id="IPR036915">
    <property type="entry name" value="Cyclin-like_sf"/>
</dbReference>
<keyword evidence="3" id="KW-0131">Cell cycle</keyword>
<gene>
    <name evidence="6" type="ORF">DPX39_060017600</name>
</gene>